<feature type="transmembrane region" description="Helical" evidence="11">
    <location>
        <begin position="6"/>
        <end position="28"/>
    </location>
</feature>
<evidence type="ECO:0000313" key="13">
    <source>
        <dbReference type="RefSeq" id="XP_013794622.2"/>
    </source>
</evidence>
<evidence type="ECO:0000313" key="12">
    <source>
        <dbReference type="Proteomes" id="UP000694941"/>
    </source>
</evidence>
<evidence type="ECO:0000256" key="8">
    <source>
        <dbReference type="ARBA" id="ARBA00023128"/>
    </source>
</evidence>
<accession>A0ABM1C5K9</accession>
<dbReference type="PANTHER" id="PTHR21425:SF2">
    <property type="entry name" value="PROTEIN C1ORF43"/>
    <property type="match status" value="1"/>
</dbReference>
<organism evidence="12 13">
    <name type="scientific">Limulus polyphemus</name>
    <name type="common">Atlantic horseshoe crab</name>
    <dbReference type="NCBI Taxonomy" id="6850"/>
    <lineage>
        <taxon>Eukaryota</taxon>
        <taxon>Metazoa</taxon>
        <taxon>Ecdysozoa</taxon>
        <taxon>Arthropoda</taxon>
        <taxon>Chelicerata</taxon>
        <taxon>Merostomata</taxon>
        <taxon>Xiphosura</taxon>
        <taxon>Limulidae</taxon>
        <taxon>Limulus</taxon>
    </lineage>
</organism>
<evidence type="ECO:0000256" key="2">
    <source>
        <dbReference type="ARBA" id="ARBA00004167"/>
    </source>
</evidence>
<evidence type="ECO:0000256" key="10">
    <source>
        <dbReference type="SAM" id="MobiDB-lite"/>
    </source>
</evidence>
<evidence type="ECO:0000256" key="3">
    <source>
        <dbReference type="ARBA" id="ARBA00004173"/>
    </source>
</evidence>
<evidence type="ECO:0000256" key="4">
    <source>
        <dbReference type="ARBA" id="ARBA00004555"/>
    </source>
</evidence>
<dbReference type="GeneID" id="106478610"/>
<keyword evidence="5 11" id="KW-0812">Transmembrane</keyword>
<evidence type="ECO:0000256" key="7">
    <source>
        <dbReference type="ARBA" id="ARBA00023034"/>
    </source>
</evidence>
<keyword evidence="7" id="KW-0333">Golgi apparatus</keyword>
<reference evidence="13 14" key="1">
    <citation type="submission" date="2025-05" db="UniProtKB">
        <authorList>
            <consortium name="RefSeq"/>
        </authorList>
    </citation>
    <scope>IDENTIFICATION</scope>
    <source>
        <tissue evidence="13 14">Muscle</tissue>
    </source>
</reference>
<evidence type="ECO:0000256" key="1">
    <source>
        <dbReference type="ARBA" id="ARBA00002620"/>
    </source>
</evidence>
<gene>
    <name evidence="13 14" type="primary">LOC106478610</name>
</gene>
<proteinExistence type="predicted"/>
<evidence type="ECO:0000256" key="11">
    <source>
        <dbReference type="SAM" id="Phobius"/>
    </source>
</evidence>
<dbReference type="PANTHER" id="PTHR21425">
    <property type="entry name" value="NICE-3"/>
    <property type="match status" value="1"/>
</dbReference>
<dbReference type="Proteomes" id="UP000694941">
    <property type="component" value="Unplaced"/>
</dbReference>
<keyword evidence="6 11" id="KW-1133">Transmembrane helix</keyword>
<dbReference type="Pfam" id="PF07406">
    <property type="entry name" value="NICE-3"/>
    <property type="match status" value="1"/>
</dbReference>
<protein>
    <submittedName>
        <fullName evidence="13 14">Uncharacterized protein C1orf43 homolog</fullName>
    </submittedName>
</protein>
<keyword evidence="12" id="KW-1185">Reference proteome</keyword>
<comment type="function">
    <text evidence="1">General regulator of phagocytosis. Required to uptake Gram negative bacterium by macrophages.</text>
</comment>
<dbReference type="RefSeq" id="XP_022237936.1">
    <property type="nucleotide sequence ID" value="XM_022382228.1"/>
</dbReference>
<evidence type="ECO:0000313" key="14">
    <source>
        <dbReference type="RefSeq" id="XP_022237936.1"/>
    </source>
</evidence>
<name>A0ABM1C5K9_LIMPO</name>
<evidence type="ECO:0000256" key="5">
    <source>
        <dbReference type="ARBA" id="ARBA00022692"/>
    </source>
</evidence>
<sequence>MADQLSGISIIICIAFGFLTFVLLFIFAKRQIARFSLKSRRGPHVPVGNDAPKPLRLEIERRLDCIKNIHSFYRPKLLNKDEESFFLYPNCVETITTPHLYRMHALESFSALETDLFLSDPSKYYPSGQDVRVFLLRSSALGLIVGCEAVALHQLADLYQCARHELVEFGPEKYKQFMDLLSFVRQHVNLPSHKSPHHSSKRHSESSGSSSSKTKENEHPVLNGKPTPILRRPTSLSFKSETGEKSVTFETSV</sequence>
<keyword evidence="8" id="KW-0496">Mitochondrion</keyword>
<keyword evidence="9 11" id="KW-0472">Membrane</keyword>
<comment type="subcellular location">
    <subcellularLocation>
        <location evidence="4">Golgi apparatus</location>
    </subcellularLocation>
    <subcellularLocation>
        <location evidence="2">Membrane</location>
        <topology evidence="2">Single-pass membrane protein</topology>
    </subcellularLocation>
    <subcellularLocation>
        <location evidence="3">Mitochondrion</location>
    </subcellularLocation>
</comment>
<feature type="region of interest" description="Disordered" evidence="10">
    <location>
        <begin position="192"/>
        <end position="253"/>
    </location>
</feature>
<evidence type="ECO:0000256" key="6">
    <source>
        <dbReference type="ARBA" id="ARBA00022989"/>
    </source>
</evidence>
<evidence type="ECO:0000256" key="9">
    <source>
        <dbReference type="ARBA" id="ARBA00023136"/>
    </source>
</evidence>
<dbReference type="RefSeq" id="XP_013794622.2">
    <property type="nucleotide sequence ID" value="XM_013939168.2"/>
</dbReference>
<dbReference type="InterPro" id="IPR010876">
    <property type="entry name" value="C1orf43"/>
</dbReference>